<evidence type="ECO:0000256" key="4">
    <source>
        <dbReference type="ARBA" id="ARBA00022824"/>
    </source>
</evidence>
<keyword evidence="5" id="KW-0931">ER-Golgi transport</keyword>
<reference evidence="13" key="2">
    <citation type="journal article" date="2020" name="Nat. Commun.">
        <title>Large-scale genome sequencing of mycorrhizal fungi provides insights into the early evolution of symbiotic traits.</title>
        <authorList>
            <person name="Miyauchi S."/>
            <person name="Kiss E."/>
            <person name="Kuo A."/>
            <person name="Drula E."/>
            <person name="Kohler A."/>
            <person name="Sanchez-Garcia M."/>
            <person name="Morin E."/>
            <person name="Andreopoulos B."/>
            <person name="Barry K.W."/>
            <person name="Bonito G."/>
            <person name="Buee M."/>
            <person name="Carver A."/>
            <person name="Chen C."/>
            <person name="Cichocki N."/>
            <person name="Clum A."/>
            <person name="Culley D."/>
            <person name="Crous P.W."/>
            <person name="Fauchery L."/>
            <person name="Girlanda M."/>
            <person name="Hayes R.D."/>
            <person name="Keri Z."/>
            <person name="LaButti K."/>
            <person name="Lipzen A."/>
            <person name="Lombard V."/>
            <person name="Magnuson J."/>
            <person name="Maillard F."/>
            <person name="Murat C."/>
            <person name="Nolan M."/>
            <person name="Ohm R.A."/>
            <person name="Pangilinan J."/>
            <person name="Pereira M.F."/>
            <person name="Perotto S."/>
            <person name="Peter M."/>
            <person name="Pfister S."/>
            <person name="Riley R."/>
            <person name="Sitrit Y."/>
            <person name="Stielow J.B."/>
            <person name="Szollosi G."/>
            <person name="Zifcakova L."/>
            <person name="Stursova M."/>
            <person name="Spatafora J.W."/>
            <person name="Tedersoo L."/>
            <person name="Vaario L.M."/>
            <person name="Yamada A."/>
            <person name="Yan M."/>
            <person name="Wang P."/>
            <person name="Xu J."/>
            <person name="Bruns T."/>
            <person name="Baldrian P."/>
            <person name="Vilgalys R."/>
            <person name="Dunand C."/>
            <person name="Henrissat B."/>
            <person name="Grigoriev I.V."/>
            <person name="Hibbett D."/>
            <person name="Nagy L.G."/>
            <person name="Martin F.M."/>
        </authorList>
    </citation>
    <scope>NUCLEOTIDE SEQUENCE</scope>
    <source>
        <strain evidence="13">BED1</strain>
    </source>
</reference>
<evidence type="ECO:0000256" key="9">
    <source>
        <dbReference type="ARBA" id="ARBA00037934"/>
    </source>
</evidence>
<evidence type="ECO:0000256" key="11">
    <source>
        <dbReference type="SAM" id="Phobius"/>
    </source>
</evidence>
<evidence type="ECO:0000259" key="12">
    <source>
        <dbReference type="Pfam" id="PF03908"/>
    </source>
</evidence>
<evidence type="ECO:0000256" key="2">
    <source>
        <dbReference type="ARBA" id="ARBA00022448"/>
    </source>
</evidence>
<evidence type="ECO:0000256" key="8">
    <source>
        <dbReference type="ARBA" id="ARBA00023136"/>
    </source>
</evidence>
<comment type="subcellular location">
    <subcellularLocation>
        <location evidence="1">Endoplasmic reticulum membrane</location>
        <topology evidence="1">Single-pass type IV membrane protein</topology>
    </subcellularLocation>
</comment>
<keyword evidence="8 11" id="KW-0472">Membrane</keyword>
<feature type="domain" description="Sec20 C-terminal" evidence="12">
    <location>
        <begin position="148"/>
        <end position="237"/>
    </location>
</feature>
<comment type="caution">
    <text evidence="13">The sequence shown here is derived from an EMBL/GenBank/DDBJ whole genome shotgun (WGS) entry which is preliminary data.</text>
</comment>
<dbReference type="GO" id="GO:0005789">
    <property type="term" value="C:endoplasmic reticulum membrane"/>
    <property type="evidence" value="ECO:0007669"/>
    <property type="project" value="UniProtKB-SubCell"/>
</dbReference>
<dbReference type="AlphaFoldDB" id="A0AAD4GDZ4"/>
<dbReference type="GO" id="GO:0031201">
    <property type="term" value="C:SNARE complex"/>
    <property type="evidence" value="ECO:0007669"/>
    <property type="project" value="TreeGrafter"/>
</dbReference>
<keyword evidence="4" id="KW-0256">Endoplasmic reticulum</keyword>
<proteinExistence type="inferred from homology"/>
<sequence length="346" mass="37828">MAPIHITFDAEAQALLESVERRRNDLSTFQIPRLRACTGPLATQQAWAAEIREDIEQLAKQVEELDVLIDDQRTDRARTALKAKVDEHLKMLDGLRKDSRAAVLASKRAIDAQTRSQREELLLRSPSVREQVTPSNEKVTEDVLIKANNNVTDALQRTIGLMQKELEQSVLSSQLLESSTANLQSASQEHDMLNLLIGTSKQLVTALEQTDWLDRVLIIAALVFFGLVVLFILKQRILDRGLRIAFWWTRFVPGLDGSRGRATGEKLKEVVTDVGAGTSLTSVVVAATAIPSTLASVLAVTATLPGHSIDVSQTEESVPLWGVASESAATADSGSTLVSEPVHVEL</sequence>
<organism evidence="13 14">
    <name type="scientific">Boletus edulis BED1</name>
    <dbReference type="NCBI Taxonomy" id="1328754"/>
    <lineage>
        <taxon>Eukaryota</taxon>
        <taxon>Fungi</taxon>
        <taxon>Dikarya</taxon>
        <taxon>Basidiomycota</taxon>
        <taxon>Agaricomycotina</taxon>
        <taxon>Agaricomycetes</taxon>
        <taxon>Agaricomycetidae</taxon>
        <taxon>Boletales</taxon>
        <taxon>Boletineae</taxon>
        <taxon>Boletaceae</taxon>
        <taxon>Boletoideae</taxon>
        <taxon>Boletus</taxon>
    </lineage>
</organism>
<dbReference type="Proteomes" id="UP001194468">
    <property type="component" value="Unassembled WGS sequence"/>
</dbReference>
<reference evidence="13" key="1">
    <citation type="submission" date="2019-10" db="EMBL/GenBank/DDBJ databases">
        <authorList>
            <consortium name="DOE Joint Genome Institute"/>
            <person name="Kuo A."/>
            <person name="Miyauchi S."/>
            <person name="Kiss E."/>
            <person name="Drula E."/>
            <person name="Kohler A."/>
            <person name="Sanchez-Garcia M."/>
            <person name="Andreopoulos B."/>
            <person name="Barry K.W."/>
            <person name="Bonito G."/>
            <person name="Buee M."/>
            <person name="Carver A."/>
            <person name="Chen C."/>
            <person name="Cichocki N."/>
            <person name="Clum A."/>
            <person name="Culley D."/>
            <person name="Crous P.W."/>
            <person name="Fauchery L."/>
            <person name="Girlanda M."/>
            <person name="Hayes R."/>
            <person name="Keri Z."/>
            <person name="LaButti K."/>
            <person name="Lipzen A."/>
            <person name="Lombard V."/>
            <person name="Magnuson J."/>
            <person name="Maillard F."/>
            <person name="Morin E."/>
            <person name="Murat C."/>
            <person name="Nolan M."/>
            <person name="Ohm R."/>
            <person name="Pangilinan J."/>
            <person name="Pereira M."/>
            <person name="Perotto S."/>
            <person name="Peter M."/>
            <person name="Riley R."/>
            <person name="Sitrit Y."/>
            <person name="Stielow B."/>
            <person name="Szollosi G."/>
            <person name="Zifcakova L."/>
            <person name="Stursova M."/>
            <person name="Spatafora J.W."/>
            <person name="Tedersoo L."/>
            <person name="Vaario L.-M."/>
            <person name="Yamada A."/>
            <person name="Yan M."/>
            <person name="Wang P."/>
            <person name="Xu J."/>
            <person name="Bruns T."/>
            <person name="Baldrian P."/>
            <person name="Vilgalys R."/>
            <person name="Henrissat B."/>
            <person name="Grigoriev I.V."/>
            <person name="Hibbett D."/>
            <person name="Nagy L.G."/>
            <person name="Martin F.M."/>
        </authorList>
    </citation>
    <scope>NUCLEOTIDE SEQUENCE</scope>
    <source>
        <strain evidence="13">BED1</strain>
    </source>
</reference>
<protein>
    <submittedName>
        <fullName evidence="13">Sec20-domain-containing protein</fullName>
    </submittedName>
</protein>
<dbReference type="InterPro" id="IPR005606">
    <property type="entry name" value="Sec20"/>
</dbReference>
<keyword evidence="7 10" id="KW-0175">Coiled coil</keyword>
<feature type="transmembrane region" description="Helical" evidence="11">
    <location>
        <begin position="212"/>
        <end position="233"/>
    </location>
</feature>
<evidence type="ECO:0000256" key="6">
    <source>
        <dbReference type="ARBA" id="ARBA00022989"/>
    </source>
</evidence>
<dbReference type="Pfam" id="PF03908">
    <property type="entry name" value="Sec20"/>
    <property type="match status" value="1"/>
</dbReference>
<keyword evidence="3 11" id="KW-0812">Transmembrane</keyword>
<dbReference type="GO" id="GO:0005484">
    <property type="term" value="F:SNAP receptor activity"/>
    <property type="evidence" value="ECO:0007669"/>
    <property type="project" value="InterPro"/>
</dbReference>
<comment type="similarity">
    <text evidence="9">Belongs to the SEC20 family.</text>
</comment>
<evidence type="ECO:0000256" key="7">
    <source>
        <dbReference type="ARBA" id="ARBA00023054"/>
    </source>
</evidence>
<dbReference type="EMBL" id="WHUW01000015">
    <property type="protein sequence ID" value="KAF8439091.1"/>
    <property type="molecule type" value="Genomic_DNA"/>
</dbReference>
<dbReference type="PANTHER" id="PTHR12825">
    <property type="entry name" value="BNIP1-RELATED"/>
    <property type="match status" value="1"/>
</dbReference>
<keyword evidence="14" id="KW-1185">Reference proteome</keyword>
<dbReference type="InterPro" id="IPR056173">
    <property type="entry name" value="Sec20_C"/>
</dbReference>
<accession>A0AAD4GDZ4</accession>
<dbReference type="GO" id="GO:0006890">
    <property type="term" value="P:retrograde vesicle-mediated transport, Golgi to endoplasmic reticulum"/>
    <property type="evidence" value="ECO:0007669"/>
    <property type="project" value="InterPro"/>
</dbReference>
<keyword evidence="2" id="KW-0813">Transport</keyword>
<name>A0AAD4GDZ4_BOLED</name>
<dbReference type="PANTHER" id="PTHR12825:SF0">
    <property type="entry name" value="VESICLE TRANSPORT PROTEIN SEC20"/>
    <property type="match status" value="1"/>
</dbReference>
<evidence type="ECO:0000256" key="10">
    <source>
        <dbReference type="SAM" id="Coils"/>
    </source>
</evidence>
<evidence type="ECO:0000256" key="5">
    <source>
        <dbReference type="ARBA" id="ARBA00022892"/>
    </source>
</evidence>
<evidence type="ECO:0000313" key="14">
    <source>
        <dbReference type="Proteomes" id="UP001194468"/>
    </source>
</evidence>
<evidence type="ECO:0000313" key="13">
    <source>
        <dbReference type="EMBL" id="KAF8439091.1"/>
    </source>
</evidence>
<evidence type="ECO:0000256" key="3">
    <source>
        <dbReference type="ARBA" id="ARBA00022692"/>
    </source>
</evidence>
<feature type="coiled-coil region" evidence="10">
    <location>
        <begin position="48"/>
        <end position="75"/>
    </location>
</feature>
<keyword evidence="6 11" id="KW-1133">Transmembrane helix</keyword>
<evidence type="ECO:0000256" key="1">
    <source>
        <dbReference type="ARBA" id="ARBA00004163"/>
    </source>
</evidence>
<gene>
    <name evidence="13" type="ORF">L210DRAFT_3646600</name>
</gene>